<reference evidence="3" key="1">
    <citation type="submission" date="2017-08" db="EMBL/GenBank/DDBJ databases">
        <authorList>
            <person name="Varghese N."/>
            <person name="Submissions S."/>
        </authorList>
    </citation>
    <scope>NUCLEOTIDE SEQUENCE [LARGE SCALE GENOMIC DNA]</scope>
    <source>
        <strain evidence="3">JA276</strain>
    </source>
</reference>
<protein>
    <recommendedName>
        <fullName evidence="4">Mu-like prophage FluMu N-terminal domain-containing protein</fullName>
    </recommendedName>
</protein>
<keyword evidence="3" id="KW-1185">Reference proteome</keyword>
<feature type="region of interest" description="Disordered" evidence="1">
    <location>
        <begin position="1"/>
        <end position="79"/>
    </location>
</feature>
<dbReference type="SUPFAM" id="SSF160059">
    <property type="entry name" value="PriA/YqbF domain"/>
    <property type="match status" value="1"/>
</dbReference>
<dbReference type="Proteomes" id="UP000219111">
    <property type="component" value="Unassembled WGS sequence"/>
</dbReference>
<name>A0A285TFV2_9RHOB</name>
<proteinExistence type="predicted"/>
<accession>A0A285TFV2</accession>
<dbReference type="EMBL" id="OBMT01000020">
    <property type="protein sequence ID" value="SOC20618.1"/>
    <property type="molecule type" value="Genomic_DNA"/>
</dbReference>
<organism evidence="2 3">
    <name type="scientific">Rhodobacter maris</name>
    <dbReference type="NCBI Taxonomy" id="446682"/>
    <lineage>
        <taxon>Bacteria</taxon>
        <taxon>Pseudomonadati</taxon>
        <taxon>Pseudomonadota</taxon>
        <taxon>Alphaproteobacteria</taxon>
        <taxon>Rhodobacterales</taxon>
        <taxon>Rhodobacter group</taxon>
        <taxon>Rhodobacter</taxon>
    </lineage>
</organism>
<sequence>MARKTNSTDSEKPQEAADLPSTEGLAGAAETVAPDPSAAPQDTPQPPSTEDSLDTARAEDNAEVQSAPGGITVTITGPKQGRWRAGRHFSAEPVVIELDDLSEDELAALRDDPALTVAVG</sequence>
<dbReference type="OrthoDB" id="7861257at2"/>
<dbReference type="AlphaFoldDB" id="A0A285TFV2"/>
<gene>
    <name evidence="2" type="ORF">SAMN05877831_12012</name>
</gene>
<evidence type="ECO:0000313" key="3">
    <source>
        <dbReference type="Proteomes" id="UP000219111"/>
    </source>
</evidence>
<evidence type="ECO:0000313" key="2">
    <source>
        <dbReference type="EMBL" id="SOC20618.1"/>
    </source>
</evidence>
<evidence type="ECO:0008006" key="4">
    <source>
        <dbReference type="Google" id="ProtNLM"/>
    </source>
</evidence>
<dbReference type="RefSeq" id="WP_097071404.1">
    <property type="nucleotide sequence ID" value="NZ_OBMT01000020.1"/>
</dbReference>
<evidence type="ECO:0000256" key="1">
    <source>
        <dbReference type="SAM" id="MobiDB-lite"/>
    </source>
</evidence>
<dbReference type="Gene3D" id="3.40.5.80">
    <property type="match status" value="1"/>
</dbReference>